<keyword evidence="1" id="KW-0378">Hydrolase</keyword>
<accession>A0A087PP22</accession>
<dbReference type="EMBL" id="LVHD01000017">
    <property type="protein sequence ID" value="OAG77156.1"/>
    <property type="molecule type" value="Genomic_DNA"/>
</dbReference>
<name>A0A087PP22_9PROT</name>
<reference evidence="1 2" key="1">
    <citation type="submission" date="2016-03" db="EMBL/GenBank/DDBJ databases">
        <title>Draft genome sequence of Acetobacter malorum CECT 7742, a strain isolated from strawberry vinegar.</title>
        <authorList>
            <person name="Sainz F."/>
            <person name="Mas A."/>
            <person name="Torija M.J."/>
        </authorList>
    </citation>
    <scope>NUCLEOTIDE SEQUENCE [LARGE SCALE GENOMIC DNA]</scope>
    <source>
        <strain evidence="1 2">CECT 7742</strain>
    </source>
</reference>
<protein>
    <submittedName>
        <fullName evidence="1">Putative hydrolase</fullName>
    </submittedName>
</protein>
<dbReference type="InterPro" id="IPR010662">
    <property type="entry name" value="RBBP9/YdeN"/>
</dbReference>
<evidence type="ECO:0000313" key="1">
    <source>
        <dbReference type="EMBL" id="OAG77156.1"/>
    </source>
</evidence>
<comment type="caution">
    <text evidence="1">The sequence shown here is derived from an EMBL/GenBank/DDBJ whole genome shotgun (WGS) entry which is preliminary data.</text>
</comment>
<dbReference type="Pfam" id="PF06821">
    <property type="entry name" value="Ser_hydrolase"/>
    <property type="match status" value="1"/>
</dbReference>
<dbReference type="Proteomes" id="UP000077349">
    <property type="component" value="Unassembled WGS sequence"/>
</dbReference>
<dbReference type="AlphaFoldDB" id="A0A087PP22"/>
<dbReference type="InterPro" id="IPR029058">
    <property type="entry name" value="AB_hydrolase_fold"/>
</dbReference>
<dbReference type="GO" id="GO:0016787">
    <property type="term" value="F:hydrolase activity"/>
    <property type="evidence" value="ECO:0007669"/>
    <property type="project" value="UniProtKB-KW"/>
</dbReference>
<dbReference type="eggNOG" id="COG3545">
    <property type="taxonomic scope" value="Bacteria"/>
</dbReference>
<sequence>MRHSVSKRAPEAQYARTMSSGYQSKVVSRSSFLRQPLQARRSAPLHDKSVVDHGVPDDIVRHLSASLAGFEIIIVPGLDGSARHHWQSNWQRFFRAGGFSVGRVRQEIWSKPDYESWIATLTAAVKKSKKPVLLVGHSLGSLLIAHAAKEGLLPDTVAGALLVAPADVENGPEGERFRVAAFSPVPLSPLPFPSLVVGSRNDPWLSVARARTFARHWGAFFVDAGRKGHIGNQCDLGYWLDGLLFLDRLVQSIRIEETGLRLPHKKILQ</sequence>
<dbReference type="Gene3D" id="3.40.50.1820">
    <property type="entry name" value="alpha/beta hydrolase"/>
    <property type="match status" value="1"/>
</dbReference>
<evidence type="ECO:0000313" key="2">
    <source>
        <dbReference type="Proteomes" id="UP000077349"/>
    </source>
</evidence>
<dbReference type="SUPFAM" id="SSF53474">
    <property type="entry name" value="alpha/beta-Hydrolases"/>
    <property type="match status" value="1"/>
</dbReference>
<proteinExistence type="predicted"/>
<dbReference type="PATRIC" id="fig|178901.10.peg.1767"/>
<organism evidence="1 2">
    <name type="scientific">Acetobacter malorum</name>
    <dbReference type="NCBI Taxonomy" id="178901"/>
    <lineage>
        <taxon>Bacteria</taxon>
        <taxon>Pseudomonadati</taxon>
        <taxon>Pseudomonadota</taxon>
        <taxon>Alphaproteobacteria</taxon>
        <taxon>Acetobacterales</taxon>
        <taxon>Acetobacteraceae</taxon>
        <taxon>Acetobacter</taxon>
    </lineage>
</organism>
<gene>
    <name evidence="1" type="ORF">Amal_01694</name>
</gene>